<sequence>METSLAHSLMWEDKVGGKYEVHKIGTHYERFVVVKPQGNEDEVRVDLYSDLGARVKGKRRIRSVFIDRKGRYIKVEGHRIYISLGPLEESE</sequence>
<evidence type="ECO:0000313" key="2">
    <source>
        <dbReference type="Proteomes" id="UP000076563"/>
    </source>
</evidence>
<reference evidence="2" key="1">
    <citation type="submission" date="2016-01" db="EMBL/GenBank/DDBJ databases">
        <title>Draft genome of Chromobacterium sp. F49.</title>
        <authorList>
            <person name="Hong K.W."/>
        </authorList>
    </citation>
    <scope>NUCLEOTIDE SEQUENCE [LARGE SCALE GENOMIC DNA]</scope>
    <source>
        <strain evidence="2">M63</strain>
    </source>
</reference>
<dbReference type="AlphaFoldDB" id="A0A163XMM3"/>
<proteinExistence type="predicted"/>
<comment type="caution">
    <text evidence="1">The sequence shown here is derived from an EMBL/GenBank/DDBJ whole genome shotgun (WGS) entry which is preliminary data.</text>
</comment>
<dbReference type="RefSeq" id="WP_063183027.1">
    <property type="nucleotide sequence ID" value="NZ_LQRA01000057.1"/>
</dbReference>
<name>A0A163XMM3_9BACL</name>
<accession>A0A163XMM3</accession>
<keyword evidence="2" id="KW-1185">Reference proteome</keyword>
<protein>
    <submittedName>
        <fullName evidence="1">Uncharacterized protein</fullName>
    </submittedName>
</protein>
<dbReference type="Proteomes" id="UP000076563">
    <property type="component" value="Unassembled WGS sequence"/>
</dbReference>
<organism evidence="1 2">
    <name type="scientific">Paenibacillus elgii</name>
    <dbReference type="NCBI Taxonomy" id="189691"/>
    <lineage>
        <taxon>Bacteria</taxon>
        <taxon>Bacillati</taxon>
        <taxon>Bacillota</taxon>
        <taxon>Bacilli</taxon>
        <taxon>Bacillales</taxon>
        <taxon>Paenibacillaceae</taxon>
        <taxon>Paenibacillus</taxon>
    </lineage>
</organism>
<dbReference type="EMBL" id="LQRA01000057">
    <property type="protein sequence ID" value="KZE78133.1"/>
    <property type="molecule type" value="Genomic_DNA"/>
</dbReference>
<evidence type="ECO:0000313" key="1">
    <source>
        <dbReference type="EMBL" id="KZE78133.1"/>
    </source>
</evidence>
<gene>
    <name evidence="1" type="ORF">AV654_19350</name>
</gene>